<dbReference type="EMBL" id="JXJT01000009">
    <property type="protein sequence ID" value="PCS03346.1"/>
    <property type="molecule type" value="Genomic_DNA"/>
</dbReference>
<evidence type="ECO:0000313" key="5">
    <source>
        <dbReference type="Proteomes" id="UP000185655"/>
    </source>
</evidence>
<gene>
    <name evidence="3" type="ORF">RR45_GL002115</name>
    <name evidence="4" type="ORF">SAMN02746068_01516</name>
</gene>
<evidence type="ECO:0000256" key="2">
    <source>
        <dbReference type="SAM" id="Phobius"/>
    </source>
</evidence>
<keyword evidence="6" id="KW-1185">Reference proteome</keyword>
<dbReference type="InterPro" id="IPR046481">
    <property type="entry name" value="DUF6574"/>
</dbReference>
<feature type="transmembrane region" description="Helical" evidence="2">
    <location>
        <begin position="129"/>
        <end position="154"/>
    </location>
</feature>
<keyword evidence="2" id="KW-1133">Transmembrane helix</keyword>
<proteinExistence type="predicted"/>
<accession>A0A1K2HEM9</accession>
<dbReference type="RefSeq" id="WP_031365484.1">
    <property type="nucleotide sequence ID" value="NZ_FPKS01000008.1"/>
</dbReference>
<feature type="transmembrane region" description="Helical" evidence="2">
    <location>
        <begin position="183"/>
        <end position="204"/>
    </location>
</feature>
<name>A0A1K2HEM9_9LACT</name>
<evidence type="ECO:0000313" key="4">
    <source>
        <dbReference type="EMBL" id="SFZ75280.1"/>
    </source>
</evidence>
<evidence type="ECO:0000313" key="6">
    <source>
        <dbReference type="Proteomes" id="UP000218979"/>
    </source>
</evidence>
<feature type="transmembrane region" description="Helical" evidence="2">
    <location>
        <begin position="248"/>
        <end position="266"/>
    </location>
</feature>
<reference evidence="4 5" key="2">
    <citation type="submission" date="2016-11" db="EMBL/GenBank/DDBJ databases">
        <authorList>
            <person name="Jaros S."/>
            <person name="Januszkiewicz K."/>
            <person name="Wedrychowicz H."/>
        </authorList>
    </citation>
    <scope>NUCLEOTIDE SEQUENCE [LARGE SCALE GENOMIC DNA]</scope>
    <source>
        <strain evidence="4 5">DSM 22330</strain>
    </source>
</reference>
<keyword evidence="2" id="KW-0472">Membrane</keyword>
<evidence type="ECO:0000313" key="3">
    <source>
        <dbReference type="EMBL" id="PCS03346.1"/>
    </source>
</evidence>
<dbReference type="Proteomes" id="UP000185655">
    <property type="component" value="Unassembled WGS sequence"/>
</dbReference>
<dbReference type="Proteomes" id="UP000218979">
    <property type="component" value="Unassembled WGS sequence"/>
</dbReference>
<evidence type="ECO:0000256" key="1">
    <source>
        <dbReference type="SAM" id="MobiDB-lite"/>
    </source>
</evidence>
<feature type="transmembrane region" description="Helical" evidence="2">
    <location>
        <begin position="278"/>
        <end position="308"/>
    </location>
</feature>
<dbReference type="EMBL" id="FPKS01000008">
    <property type="protein sequence ID" value="SFZ75280.1"/>
    <property type="molecule type" value="Genomic_DNA"/>
</dbReference>
<dbReference type="OrthoDB" id="2237747at2"/>
<sequence>MNKTDWIEYFEAIHSRIPNEAEIAQALVAGEFSDDEIAEAAEIVEETVSKEGNESGKTVTSVESSDDESITSATENKTADFKSKEKEVIEKLKDNQVISDGVQVASNYFSWVLETMKHPMSKASGFNSLYTYLTLGIIILFASLSSTLNLHAFYEKTIVNSSFSEFGSFVGISTKNPIGFGTFIGLLFVAALFILTLFFATWVALKVLKSPLTFSNVADKYTSLFIPATFLIVIASILSLIRLNMLSYIVFILALSIMSIALYYIILTAKNNLKLDDFYAKLLALMACGAIICVMTFILVLIFTTIIFKSAFTM</sequence>
<keyword evidence="2" id="KW-0812">Transmembrane</keyword>
<dbReference type="STRING" id="1122154.SAMN02746068_01516"/>
<dbReference type="Pfam" id="PF20214">
    <property type="entry name" value="DUF6574"/>
    <property type="match status" value="1"/>
</dbReference>
<feature type="transmembrane region" description="Helical" evidence="2">
    <location>
        <begin position="224"/>
        <end position="241"/>
    </location>
</feature>
<dbReference type="AlphaFoldDB" id="A0A1K2HEM9"/>
<feature type="region of interest" description="Disordered" evidence="1">
    <location>
        <begin position="46"/>
        <end position="77"/>
    </location>
</feature>
<organism evidence="4 5">
    <name type="scientific">Pseudolactococcus chungangensis CAU 28 = DSM 22330</name>
    <dbReference type="NCBI Taxonomy" id="1122154"/>
    <lineage>
        <taxon>Bacteria</taxon>
        <taxon>Bacillati</taxon>
        <taxon>Bacillota</taxon>
        <taxon>Bacilli</taxon>
        <taxon>Lactobacillales</taxon>
        <taxon>Streptococcaceae</taxon>
        <taxon>Pseudolactococcus</taxon>
    </lineage>
</organism>
<reference evidence="3 6" key="1">
    <citation type="submission" date="2014-12" db="EMBL/GenBank/DDBJ databases">
        <title>Draft genome sequences of 10 type strains of Lactococcus.</title>
        <authorList>
            <person name="Sun Z."/>
            <person name="Zhong Z."/>
            <person name="Liu W."/>
            <person name="Zhang W."/>
            <person name="Zhang H."/>
        </authorList>
    </citation>
    <scope>NUCLEOTIDE SEQUENCE [LARGE SCALE GENOMIC DNA]</scope>
    <source>
        <strain evidence="3 6">DSM 22330</strain>
    </source>
</reference>
<protein>
    <submittedName>
        <fullName evidence="4">Uncharacterized protein</fullName>
    </submittedName>
</protein>